<evidence type="ECO:0000313" key="3">
    <source>
        <dbReference type="EMBL" id="PSJ43070.1"/>
    </source>
</evidence>
<dbReference type="FunFam" id="3.40.50.720:FF:000084">
    <property type="entry name" value="Short-chain dehydrogenase reductase"/>
    <property type="match status" value="1"/>
</dbReference>
<proteinExistence type="inferred from homology"/>
<dbReference type="PANTHER" id="PTHR42879">
    <property type="entry name" value="3-OXOACYL-(ACYL-CARRIER-PROTEIN) REDUCTASE"/>
    <property type="match status" value="1"/>
</dbReference>
<dbReference type="SUPFAM" id="SSF51735">
    <property type="entry name" value="NAD(P)-binding Rossmann-fold domains"/>
    <property type="match status" value="1"/>
</dbReference>
<comment type="caution">
    <text evidence="3">The sequence shown here is derived from an EMBL/GenBank/DDBJ whole genome shotgun (WGS) entry which is preliminary data.</text>
</comment>
<sequence length="257" mass="25856">MKLANHHALITGGGTGIGAAIAHALASEGAKLTLLGRRQDVLERTADALRAGGTKVATATADVTVHSDVEVAFAAARAAHGPITILVNNAGAAQAAPFGKVSAQIWRGIMAVNLDAVMLCCQAALADVTAAENGRIVTIASTAGLKGYAYAAPYVAAKHGAIGLMRALAIELARTGTTANAVCPGFTATDIVEEAVANIAAKTGRSEADARAELTKFNPQGRLVTPDEVAATVLWLCLPESGAVNGQAIAVAGGEVM</sequence>
<dbReference type="InterPro" id="IPR036291">
    <property type="entry name" value="NAD(P)-bd_dom_sf"/>
</dbReference>
<dbReference type="RefSeq" id="WP_106511092.1">
    <property type="nucleotide sequence ID" value="NZ_PXYI01000001.1"/>
</dbReference>
<dbReference type="EMBL" id="PXYI01000001">
    <property type="protein sequence ID" value="PSJ43070.1"/>
    <property type="molecule type" value="Genomic_DNA"/>
</dbReference>
<dbReference type="PRINTS" id="PR00080">
    <property type="entry name" value="SDRFAMILY"/>
</dbReference>
<accession>A0A2P7QYN2</accession>
<dbReference type="AlphaFoldDB" id="A0A2P7QYN2"/>
<dbReference type="InterPro" id="IPR050259">
    <property type="entry name" value="SDR"/>
</dbReference>
<gene>
    <name evidence="3" type="ORF">C7I55_01365</name>
</gene>
<comment type="similarity">
    <text evidence="1 2">Belongs to the short-chain dehydrogenases/reductases (SDR) family.</text>
</comment>
<dbReference type="InterPro" id="IPR020904">
    <property type="entry name" value="Sc_DH/Rdtase_CS"/>
</dbReference>
<protein>
    <submittedName>
        <fullName evidence="3">3-hydroxyacyl-CoA dehydrogenase</fullName>
    </submittedName>
</protein>
<reference evidence="3 4" key="1">
    <citation type="submission" date="2018-03" db="EMBL/GenBank/DDBJ databases">
        <title>The draft genome of Sphingosinicella sp. GL-C-18.</title>
        <authorList>
            <person name="Liu L."/>
            <person name="Li L."/>
            <person name="Liang L."/>
            <person name="Zhang X."/>
            <person name="Wang T."/>
        </authorList>
    </citation>
    <scope>NUCLEOTIDE SEQUENCE [LARGE SCALE GENOMIC DNA]</scope>
    <source>
        <strain evidence="3 4">GL-C-18</strain>
    </source>
</reference>
<name>A0A2P7QYN2_9SPHN</name>
<dbReference type="GO" id="GO:0032787">
    <property type="term" value="P:monocarboxylic acid metabolic process"/>
    <property type="evidence" value="ECO:0007669"/>
    <property type="project" value="UniProtKB-ARBA"/>
</dbReference>
<evidence type="ECO:0000256" key="1">
    <source>
        <dbReference type="ARBA" id="ARBA00006484"/>
    </source>
</evidence>
<dbReference type="InterPro" id="IPR002347">
    <property type="entry name" value="SDR_fam"/>
</dbReference>
<dbReference type="PANTHER" id="PTHR42879:SF2">
    <property type="entry name" value="3-OXOACYL-[ACYL-CARRIER-PROTEIN] REDUCTASE FABG"/>
    <property type="match status" value="1"/>
</dbReference>
<dbReference type="PRINTS" id="PR00081">
    <property type="entry name" value="GDHRDH"/>
</dbReference>
<dbReference type="Pfam" id="PF00106">
    <property type="entry name" value="adh_short"/>
    <property type="match status" value="1"/>
</dbReference>
<dbReference type="Proteomes" id="UP000241167">
    <property type="component" value="Unassembled WGS sequence"/>
</dbReference>
<keyword evidence="4" id="KW-1185">Reference proteome</keyword>
<dbReference type="PROSITE" id="PS00061">
    <property type="entry name" value="ADH_SHORT"/>
    <property type="match status" value="1"/>
</dbReference>
<dbReference type="OrthoDB" id="9804774at2"/>
<evidence type="ECO:0000256" key="2">
    <source>
        <dbReference type="RuleBase" id="RU000363"/>
    </source>
</evidence>
<dbReference type="Gene3D" id="3.40.50.720">
    <property type="entry name" value="NAD(P)-binding Rossmann-like Domain"/>
    <property type="match status" value="1"/>
</dbReference>
<organism evidence="3 4">
    <name type="scientific">Allosphingosinicella deserti</name>
    <dbReference type="NCBI Taxonomy" id="2116704"/>
    <lineage>
        <taxon>Bacteria</taxon>
        <taxon>Pseudomonadati</taxon>
        <taxon>Pseudomonadota</taxon>
        <taxon>Alphaproteobacteria</taxon>
        <taxon>Sphingomonadales</taxon>
        <taxon>Sphingomonadaceae</taxon>
        <taxon>Allosphingosinicella</taxon>
    </lineage>
</organism>
<evidence type="ECO:0000313" key="4">
    <source>
        <dbReference type="Proteomes" id="UP000241167"/>
    </source>
</evidence>